<dbReference type="OrthoDB" id="10012075at2759"/>
<evidence type="ECO:0000256" key="1">
    <source>
        <dbReference type="SAM" id="MobiDB-lite"/>
    </source>
</evidence>
<feature type="non-terminal residue" evidence="2">
    <location>
        <position position="52"/>
    </location>
</feature>
<comment type="caution">
    <text evidence="2">The sequence shown here is derived from an EMBL/GenBank/DDBJ whole genome shotgun (WGS) entry which is preliminary data.</text>
</comment>
<keyword evidence="3" id="KW-1185">Reference proteome</keyword>
<name>A0A6L2PDK2_COPFO</name>
<dbReference type="EMBL" id="BLKM01009790">
    <property type="protein sequence ID" value="GFG28147.1"/>
    <property type="molecule type" value="Genomic_DNA"/>
</dbReference>
<dbReference type="InterPro" id="IPR013783">
    <property type="entry name" value="Ig-like_fold"/>
</dbReference>
<evidence type="ECO:0000313" key="3">
    <source>
        <dbReference type="Proteomes" id="UP000502823"/>
    </source>
</evidence>
<organism evidence="2 3">
    <name type="scientific">Coptotermes formosanus</name>
    <name type="common">Formosan subterranean termite</name>
    <dbReference type="NCBI Taxonomy" id="36987"/>
    <lineage>
        <taxon>Eukaryota</taxon>
        <taxon>Metazoa</taxon>
        <taxon>Ecdysozoa</taxon>
        <taxon>Arthropoda</taxon>
        <taxon>Hexapoda</taxon>
        <taxon>Insecta</taxon>
        <taxon>Pterygota</taxon>
        <taxon>Neoptera</taxon>
        <taxon>Polyneoptera</taxon>
        <taxon>Dictyoptera</taxon>
        <taxon>Blattodea</taxon>
        <taxon>Blattoidea</taxon>
        <taxon>Termitoidae</taxon>
        <taxon>Rhinotermitidae</taxon>
        <taxon>Coptotermes</taxon>
    </lineage>
</organism>
<dbReference type="AlphaFoldDB" id="A0A6L2PDK2"/>
<sequence length="52" mass="5478">PGFDLGSAAPPQSHLLASDVDPDFKEPIKNVTVAVGREAILSCSVTELGHYK</sequence>
<dbReference type="Proteomes" id="UP000502823">
    <property type="component" value="Unassembled WGS sequence"/>
</dbReference>
<proteinExistence type="predicted"/>
<dbReference type="Gene3D" id="2.60.40.10">
    <property type="entry name" value="Immunoglobulins"/>
    <property type="match status" value="1"/>
</dbReference>
<protein>
    <submittedName>
        <fullName evidence="2">Uncharacterized protein</fullName>
    </submittedName>
</protein>
<reference evidence="3" key="1">
    <citation type="submission" date="2020-01" db="EMBL/GenBank/DDBJ databases">
        <title>Draft genome sequence of the Termite Coptotermes fromosanus.</title>
        <authorList>
            <person name="Itakura S."/>
            <person name="Yosikawa Y."/>
            <person name="Umezawa K."/>
        </authorList>
    </citation>
    <scope>NUCLEOTIDE SEQUENCE [LARGE SCALE GENOMIC DNA]</scope>
</reference>
<feature type="region of interest" description="Disordered" evidence="1">
    <location>
        <begin position="1"/>
        <end position="20"/>
    </location>
</feature>
<evidence type="ECO:0000313" key="2">
    <source>
        <dbReference type="EMBL" id="GFG28147.1"/>
    </source>
</evidence>
<feature type="non-terminal residue" evidence="2">
    <location>
        <position position="1"/>
    </location>
</feature>
<gene>
    <name evidence="2" type="ORF">Cfor_08241</name>
</gene>
<dbReference type="InParanoid" id="A0A6L2PDK2"/>
<accession>A0A6L2PDK2</accession>